<dbReference type="PROSITE" id="PS00108">
    <property type="entry name" value="PROTEIN_KINASE_ST"/>
    <property type="match status" value="1"/>
</dbReference>
<dbReference type="FunFam" id="1.10.510.10:FF:001023">
    <property type="entry name" value="Os07g0541700 protein"/>
    <property type="match status" value="1"/>
</dbReference>
<dbReference type="Pfam" id="PF00665">
    <property type="entry name" value="rve"/>
    <property type="match status" value="1"/>
</dbReference>
<dbReference type="InterPro" id="IPR043502">
    <property type="entry name" value="DNA/RNA_pol_sf"/>
</dbReference>
<evidence type="ECO:0000256" key="10">
    <source>
        <dbReference type="ARBA" id="ARBA00022840"/>
    </source>
</evidence>
<feature type="compositionally biased region" description="Basic and acidic residues" evidence="14">
    <location>
        <begin position="360"/>
        <end position="371"/>
    </location>
</feature>
<evidence type="ECO:0000256" key="6">
    <source>
        <dbReference type="ARBA" id="ARBA00022741"/>
    </source>
</evidence>
<dbReference type="GO" id="GO:0004190">
    <property type="term" value="F:aspartic-type endopeptidase activity"/>
    <property type="evidence" value="ECO:0007669"/>
    <property type="project" value="UniProtKB-KW"/>
</dbReference>
<dbReference type="Pfam" id="PF14223">
    <property type="entry name" value="Retrotran_gag_2"/>
    <property type="match status" value="1"/>
</dbReference>
<dbReference type="InterPro" id="IPR054722">
    <property type="entry name" value="PolX-like_BBD"/>
</dbReference>
<evidence type="ECO:0000313" key="19">
    <source>
        <dbReference type="Proteomes" id="UP000436088"/>
    </source>
</evidence>
<keyword evidence="6" id="KW-0547">Nucleotide-binding</keyword>
<dbReference type="GO" id="GO:0008270">
    <property type="term" value="F:zinc ion binding"/>
    <property type="evidence" value="ECO:0007669"/>
    <property type="project" value="UniProtKB-KW"/>
</dbReference>
<reference evidence="18" key="1">
    <citation type="submission" date="2019-09" db="EMBL/GenBank/DDBJ databases">
        <title>Draft genome information of white flower Hibiscus syriacus.</title>
        <authorList>
            <person name="Kim Y.-M."/>
        </authorList>
    </citation>
    <scope>NUCLEOTIDE SEQUENCE [LARGE SCALE GENOMIC DNA]</scope>
    <source>
        <strain evidence="18">YM2019G1</strain>
    </source>
</reference>
<evidence type="ECO:0000313" key="18">
    <source>
        <dbReference type="EMBL" id="KAE8667585.1"/>
    </source>
</evidence>
<keyword evidence="9" id="KW-0378">Hydrolase</keyword>
<dbReference type="SMART" id="SM00220">
    <property type="entry name" value="S_TKc"/>
    <property type="match status" value="1"/>
</dbReference>
<dbReference type="Gene3D" id="4.10.60.10">
    <property type="entry name" value="Zinc finger, CCHC-type"/>
    <property type="match status" value="1"/>
</dbReference>
<feature type="region of interest" description="Disordered" evidence="14">
    <location>
        <begin position="888"/>
        <end position="909"/>
    </location>
</feature>
<keyword evidence="2" id="KW-0723">Serine/threonine-protein kinase</keyword>
<evidence type="ECO:0000256" key="13">
    <source>
        <dbReference type="PROSITE-ProRule" id="PRU00047"/>
    </source>
</evidence>
<feature type="domain" description="Protein kinase" evidence="15">
    <location>
        <begin position="47"/>
        <end position="286"/>
    </location>
</feature>
<keyword evidence="5" id="KW-0479">Metal-binding</keyword>
<dbReference type="SMART" id="SM00343">
    <property type="entry name" value="ZnF_C2HC"/>
    <property type="match status" value="1"/>
</dbReference>
<dbReference type="SUPFAM" id="SSF57756">
    <property type="entry name" value="Retrovirus zinc finger-like domains"/>
    <property type="match status" value="1"/>
</dbReference>
<dbReference type="PANTHER" id="PTHR42648">
    <property type="entry name" value="TRANSPOSASE, PUTATIVE-RELATED"/>
    <property type="match status" value="1"/>
</dbReference>
<feature type="compositionally biased region" description="Basic residues" evidence="14">
    <location>
        <begin position="372"/>
        <end position="385"/>
    </location>
</feature>
<evidence type="ECO:0000256" key="3">
    <source>
        <dbReference type="ARBA" id="ARBA00022670"/>
    </source>
</evidence>
<dbReference type="Pfam" id="PF07714">
    <property type="entry name" value="PK_Tyr_Ser-Thr"/>
    <property type="match status" value="1"/>
</dbReference>
<evidence type="ECO:0000256" key="1">
    <source>
        <dbReference type="ARBA" id="ARBA00012513"/>
    </source>
</evidence>
<dbReference type="InterPro" id="IPR012337">
    <property type="entry name" value="RNaseH-like_sf"/>
</dbReference>
<accession>A0A6A2XKG3</accession>
<dbReference type="GO" id="GO:0003676">
    <property type="term" value="F:nucleic acid binding"/>
    <property type="evidence" value="ECO:0007669"/>
    <property type="project" value="InterPro"/>
</dbReference>
<dbReference type="GO" id="GO:0004674">
    <property type="term" value="F:protein serine/threonine kinase activity"/>
    <property type="evidence" value="ECO:0007669"/>
    <property type="project" value="UniProtKB-KW"/>
</dbReference>
<dbReference type="InterPro" id="IPR011009">
    <property type="entry name" value="Kinase-like_dom_sf"/>
</dbReference>
<proteinExistence type="predicted"/>
<dbReference type="SUPFAM" id="SSF56112">
    <property type="entry name" value="Protein kinase-like (PK-like)"/>
    <property type="match status" value="1"/>
</dbReference>
<dbReference type="Pfam" id="PF13976">
    <property type="entry name" value="gag_pre-integrs"/>
    <property type="match status" value="1"/>
</dbReference>
<evidence type="ECO:0000259" key="17">
    <source>
        <dbReference type="PROSITE" id="PS50994"/>
    </source>
</evidence>
<dbReference type="PROSITE" id="PS50158">
    <property type="entry name" value="ZF_CCHC"/>
    <property type="match status" value="1"/>
</dbReference>
<keyword evidence="7" id="KW-0064">Aspartyl protease</keyword>
<dbReference type="SUPFAM" id="SSF56672">
    <property type="entry name" value="DNA/RNA polymerases"/>
    <property type="match status" value="1"/>
</dbReference>
<feature type="region of interest" description="Disordered" evidence="14">
    <location>
        <begin position="346"/>
        <end position="385"/>
    </location>
</feature>
<evidence type="ECO:0000256" key="7">
    <source>
        <dbReference type="ARBA" id="ARBA00022750"/>
    </source>
</evidence>
<dbReference type="InterPro" id="IPR036397">
    <property type="entry name" value="RNaseH_sf"/>
</dbReference>
<evidence type="ECO:0000256" key="5">
    <source>
        <dbReference type="ARBA" id="ARBA00022723"/>
    </source>
</evidence>
<evidence type="ECO:0000256" key="8">
    <source>
        <dbReference type="ARBA" id="ARBA00022777"/>
    </source>
</evidence>
<dbReference type="SUPFAM" id="SSF53098">
    <property type="entry name" value="Ribonuclease H-like"/>
    <property type="match status" value="1"/>
</dbReference>
<comment type="caution">
    <text evidence="18">The sequence shown here is derived from an EMBL/GenBank/DDBJ whole genome shotgun (WGS) entry which is preliminary data.</text>
</comment>
<dbReference type="InterPro" id="IPR001584">
    <property type="entry name" value="Integrase_cat-core"/>
</dbReference>
<protein>
    <recommendedName>
        <fullName evidence="1">non-specific serine/threonine protein kinase</fullName>
        <ecNumber evidence="1">2.7.11.1</ecNumber>
    </recommendedName>
</protein>
<dbReference type="Gene3D" id="1.10.510.10">
    <property type="entry name" value="Transferase(Phosphotransferase) domain 1"/>
    <property type="match status" value="1"/>
</dbReference>
<dbReference type="GO" id="GO:0006508">
    <property type="term" value="P:proteolysis"/>
    <property type="evidence" value="ECO:0007669"/>
    <property type="project" value="UniProtKB-KW"/>
</dbReference>
<dbReference type="InterPro" id="IPR057670">
    <property type="entry name" value="SH3_retrovirus"/>
</dbReference>
<dbReference type="GO" id="GO:0005524">
    <property type="term" value="F:ATP binding"/>
    <property type="evidence" value="ECO:0007669"/>
    <property type="project" value="UniProtKB-KW"/>
</dbReference>
<dbReference type="Pfam" id="PF22936">
    <property type="entry name" value="Pol_BBD"/>
    <property type="match status" value="1"/>
</dbReference>
<evidence type="ECO:0000256" key="9">
    <source>
        <dbReference type="ARBA" id="ARBA00022801"/>
    </source>
</evidence>
<evidence type="ECO:0000259" key="16">
    <source>
        <dbReference type="PROSITE" id="PS50158"/>
    </source>
</evidence>
<dbReference type="InterPro" id="IPR025724">
    <property type="entry name" value="GAG-pre-integrase_dom"/>
</dbReference>
<dbReference type="Gene3D" id="3.30.200.20">
    <property type="entry name" value="Phosphorylase Kinase, domain 1"/>
    <property type="match status" value="1"/>
</dbReference>
<dbReference type="InterPro" id="IPR039537">
    <property type="entry name" value="Retrotran_Ty1/copia-like"/>
</dbReference>
<keyword evidence="10" id="KW-0067">ATP-binding</keyword>
<organism evidence="18 19">
    <name type="scientific">Hibiscus syriacus</name>
    <name type="common">Rose of Sharon</name>
    <dbReference type="NCBI Taxonomy" id="106335"/>
    <lineage>
        <taxon>Eukaryota</taxon>
        <taxon>Viridiplantae</taxon>
        <taxon>Streptophyta</taxon>
        <taxon>Embryophyta</taxon>
        <taxon>Tracheophyta</taxon>
        <taxon>Spermatophyta</taxon>
        <taxon>Magnoliopsida</taxon>
        <taxon>eudicotyledons</taxon>
        <taxon>Gunneridae</taxon>
        <taxon>Pentapetalae</taxon>
        <taxon>rosids</taxon>
        <taxon>malvids</taxon>
        <taxon>Malvales</taxon>
        <taxon>Malvaceae</taxon>
        <taxon>Malvoideae</taxon>
        <taxon>Hibiscus</taxon>
    </lineage>
</organism>
<dbReference type="EC" id="2.7.11.1" evidence="1"/>
<gene>
    <name evidence="18" type="ORF">F3Y22_tig00112399pilonHSYRG00067</name>
</gene>
<dbReference type="InterPro" id="IPR001245">
    <property type="entry name" value="Ser-Thr/Tyr_kinase_cat_dom"/>
</dbReference>
<dbReference type="CDD" id="cd09272">
    <property type="entry name" value="RNase_HI_RT_Ty1"/>
    <property type="match status" value="1"/>
</dbReference>
<evidence type="ECO:0000256" key="12">
    <source>
        <dbReference type="ARBA" id="ARBA00048679"/>
    </source>
</evidence>
<keyword evidence="19" id="KW-1185">Reference proteome</keyword>
<dbReference type="InterPro" id="IPR013103">
    <property type="entry name" value="RVT_2"/>
</dbReference>
<dbReference type="Gene3D" id="3.30.420.10">
    <property type="entry name" value="Ribonuclease H-like superfamily/Ribonuclease H"/>
    <property type="match status" value="1"/>
</dbReference>
<dbReference type="GO" id="GO:0015074">
    <property type="term" value="P:DNA integration"/>
    <property type="evidence" value="ECO:0007669"/>
    <property type="project" value="InterPro"/>
</dbReference>
<evidence type="ECO:0000256" key="2">
    <source>
        <dbReference type="ARBA" id="ARBA00022527"/>
    </source>
</evidence>
<dbReference type="InterPro" id="IPR001878">
    <property type="entry name" value="Znf_CCHC"/>
</dbReference>
<keyword evidence="13" id="KW-0862">Zinc</keyword>
<dbReference type="Pfam" id="PF25597">
    <property type="entry name" value="SH3_retrovirus"/>
    <property type="match status" value="1"/>
</dbReference>
<evidence type="ECO:0000256" key="4">
    <source>
        <dbReference type="ARBA" id="ARBA00022679"/>
    </source>
</evidence>
<name>A0A6A2XKG3_HIBSY</name>
<feature type="domain" description="Integrase catalytic" evidence="17">
    <location>
        <begin position="616"/>
        <end position="786"/>
    </location>
</feature>
<dbReference type="Pfam" id="PF00098">
    <property type="entry name" value="zf-CCHC"/>
    <property type="match status" value="1"/>
</dbReference>
<evidence type="ECO:0000259" key="15">
    <source>
        <dbReference type="PROSITE" id="PS50011"/>
    </source>
</evidence>
<dbReference type="PANTHER" id="PTHR42648:SF28">
    <property type="entry name" value="TRANSPOSON-ENCODED PROTEIN WITH RIBONUCLEASE H-LIKE AND RETROVIRUS ZINC FINGER-LIKE DOMAINS"/>
    <property type="match status" value="1"/>
</dbReference>
<sequence length="1371" mass="154647">MLAYIAISCIKFSSESSDTAFFTELRGLDLQTGIFSLRQIKVATKNSDAENKIGEGGFGSVYRDGTIMVIQLSSNSKQGNREFVNEIGMISALQHPNLVKLYGKDATIKLMLDWPTRQKICLDIARGLVYLNEESRIKIVHRDIKTSNVLLDKNLNAKISDFGLAKLNEDDKTHISTRISGTISKIFLYQKNLYQPLSGKQPEGMKDEDWALLDRQALGVIRLTLSRNVAFNIAKEKTTAGLMAALSSMYEKPSASNKVHLMRRLFNLRMTEGASMAQHLNELNTITTQLSSVEIEFDDEVRALILLSSLPDSWNATVTAVSSSSGNSKLKFDDVRDLVLSEEIRRRESGEASTSSALHTESRGRTSERNSNRGRSKSRRGKSRTGNKDFTCYNCGKNGHFKRDCRALKKDTSTQGSANMTEETGDAMILSVNSPIESWILDSGASFHSTSCQEIMENYVSGDFGKVHLADDETLKIVGKGDIRLKLPNQTTWKLTGVRHIPGLKRNLISVGQLDGEGYSTTFSGCEWKITKGALVIARGKKTGTLYLTSNLENIIEVADADGKSNLWHQRLGHMSEKGMKILLSKGKLSDLKNVDVGLCEDCIFGKQKKVSFAKIGKTPKAERLELVHTDVWGPSPVPSLAGSLYYVTFIDDSTRKVWVYFLKKKSEVFDIFRKWKAMVENETGLKVKRLRSDNGGEYRDNRFGDFCANNEIKMETTVPKTPQHNGVAERMNRTLNERARSMRIHAGLPKFLWAETINTAAYLINRGPSVPLDGRIPEEVWSKKEINLSHLRVFGCISYVHIDSAERSKLDAKSNKCAFVGYGGDEFGYRFWDYENRKIIKSRDVIFNENVMYKDRSIVESSSSNTKAETKEFAEFEEIPGNDVQINPEAVQEEPSTPELRRSSRIPKPTQRYSPSLHYLLLTDNGEPECYDEAMQVEDSVKWESSMKDEMDSLMSNQTWELAELPQGKKALHNKWIYRIKEEHDGSKRYKARLVVKGFQQKEARRLHRGRQENLVCRLKKSLYGLKQAPRQWYKKFDSFMGSSGFTRCQADHCCYIKRLKHARDHKLEAKIVEAICNERSGRCKADSWDEDQERHKVGTLMLSQAEYINKVLSRFNMQDSKPVSTPLGVHFKLSKEQSPKTEEERAHMVKVPYASAIGSLMYAMVCTRPDIAQAVGAVSRYMNNPGKVHWEAVKWILRYLRGTTNKALCFKGGDTILTGYVDADLAGNIDIRRSTTGYVYTLGGTAVSWVSQLQKIVALSTTEAEYVAVTEASKEMVWLQSFLEELGKKQENNVLYCDSQSAIHLAKNPSFHSRTKHIQLRYHFILSLLEDGILKLEKISGAQNPADMLTKTVTTDKLKLCSASVGMLE</sequence>
<feature type="domain" description="CCHC-type" evidence="16">
    <location>
        <begin position="392"/>
        <end position="406"/>
    </location>
</feature>
<dbReference type="InterPro" id="IPR036875">
    <property type="entry name" value="Znf_CCHC_sf"/>
</dbReference>
<evidence type="ECO:0000256" key="11">
    <source>
        <dbReference type="ARBA" id="ARBA00047899"/>
    </source>
</evidence>
<dbReference type="InterPro" id="IPR008271">
    <property type="entry name" value="Ser/Thr_kinase_AS"/>
</dbReference>
<dbReference type="Proteomes" id="UP000436088">
    <property type="component" value="Unassembled WGS sequence"/>
</dbReference>
<keyword evidence="13" id="KW-0863">Zinc-finger</keyword>
<evidence type="ECO:0000256" key="14">
    <source>
        <dbReference type="SAM" id="MobiDB-lite"/>
    </source>
</evidence>
<comment type="catalytic activity">
    <reaction evidence="12">
        <text>L-seryl-[protein] + ATP = O-phospho-L-seryl-[protein] + ADP + H(+)</text>
        <dbReference type="Rhea" id="RHEA:17989"/>
        <dbReference type="Rhea" id="RHEA-COMP:9863"/>
        <dbReference type="Rhea" id="RHEA-COMP:11604"/>
        <dbReference type="ChEBI" id="CHEBI:15378"/>
        <dbReference type="ChEBI" id="CHEBI:29999"/>
        <dbReference type="ChEBI" id="CHEBI:30616"/>
        <dbReference type="ChEBI" id="CHEBI:83421"/>
        <dbReference type="ChEBI" id="CHEBI:456216"/>
        <dbReference type="EC" id="2.7.11.1"/>
    </reaction>
</comment>
<dbReference type="Pfam" id="PF07727">
    <property type="entry name" value="RVT_2"/>
    <property type="match status" value="2"/>
</dbReference>
<keyword evidence="8" id="KW-0418">Kinase</keyword>
<dbReference type="PROSITE" id="PS50011">
    <property type="entry name" value="PROTEIN_KINASE_DOM"/>
    <property type="match status" value="1"/>
</dbReference>
<dbReference type="PROSITE" id="PS50994">
    <property type="entry name" value="INTEGRASE"/>
    <property type="match status" value="1"/>
</dbReference>
<keyword evidence="4" id="KW-0808">Transferase</keyword>
<dbReference type="EMBL" id="VEPZ02001570">
    <property type="protein sequence ID" value="KAE8667585.1"/>
    <property type="molecule type" value="Genomic_DNA"/>
</dbReference>
<keyword evidence="3" id="KW-0645">Protease</keyword>
<dbReference type="InterPro" id="IPR000719">
    <property type="entry name" value="Prot_kinase_dom"/>
</dbReference>
<comment type="catalytic activity">
    <reaction evidence="11">
        <text>L-threonyl-[protein] + ATP = O-phospho-L-threonyl-[protein] + ADP + H(+)</text>
        <dbReference type="Rhea" id="RHEA:46608"/>
        <dbReference type="Rhea" id="RHEA-COMP:11060"/>
        <dbReference type="Rhea" id="RHEA-COMP:11605"/>
        <dbReference type="ChEBI" id="CHEBI:15378"/>
        <dbReference type="ChEBI" id="CHEBI:30013"/>
        <dbReference type="ChEBI" id="CHEBI:30616"/>
        <dbReference type="ChEBI" id="CHEBI:61977"/>
        <dbReference type="ChEBI" id="CHEBI:456216"/>
        <dbReference type="EC" id="2.7.11.1"/>
    </reaction>
</comment>